<sequence>MESRFVSNLKKSPHGLLSKVLIVGILVNAWYFYYLTFNTSNPIRVNWGFGGSGKAPSLSELNASNFRDYVRPLEMGNSSAIFNTVNDALKQRNSDIHSVGVSFIPAVIPQGTLLYHAGVAEIPDGFEWVAFDYEFSLNFGTRGRSRGRNSVGRGRFPGPGGPGSGPGGKPGADSPDGDKKEPSSGEQKEQKQNFERRTSMLTFQATRDLNKVIYFDGGSAAKSSSGELDTQQLWSNVIGKQLGDNTNETDMHMPERLYASRICEWGKPLGLDGFIRVEMAFEMVICDFSNGLELVSNTTILSNDDFVGLPAPVSLTKENGWPIGDDGKLIEDQLTEEQKQILEKEDIYGSYLSELSAGSVYDHSKAAQFRDEGERRARLDFRYMVTGINRTWLHPDPNGRRLISDAVPETVHEELVADLKTVLSSDAGFDHQLSTDWQNVAREITAKFSPMLLSIYDTLRSNEGTAQERARKASLYYTNFVRRFQDTNQSFKKSKDFAVYQYATPMVPLRTDADFLIWSAFVNVVSEVIDTVFDVSETLNPLIKSQLDGVELSDSDNVISNVLISIENLMSTLKWVELNYRCAESCGYDGFCYTPSWGPSPFGWNNPDVQGSSTIGLKWKDDFNRYVIDENQQCVNLNTIINNKH</sequence>
<evidence type="ECO:0000256" key="2">
    <source>
        <dbReference type="SAM" id="Phobius"/>
    </source>
</evidence>
<dbReference type="InterPro" id="IPR038921">
    <property type="entry name" value="YOR389W-like"/>
</dbReference>
<reference evidence="3 4" key="1">
    <citation type="submission" date="2014-03" db="EMBL/GenBank/DDBJ databases">
        <title>The genome of Kluyveromyces dobzhanskii.</title>
        <authorList>
            <person name="Nystedt B."/>
            <person name="Astrom S."/>
        </authorList>
    </citation>
    <scope>NUCLEOTIDE SEQUENCE [LARGE SCALE GENOMIC DNA]</scope>
    <source>
        <strain evidence="3 4">CBS 2104</strain>
    </source>
</reference>
<dbReference type="PANTHER" id="PTHR35204:SF1">
    <property type="entry name" value="ENTEROTOXIN"/>
    <property type="match status" value="1"/>
</dbReference>
<name>A0A0A8L0R0_9SACH</name>
<organism evidence="3 4">
    <name type="scientific">Kluyveromyces dobzhanskii CBS 2104</name>
    <dbReference type="NCBI Taxonomy" id="1427455"/>
    <lineage>
        <taxon>Eukaryota</taxon>
        <taxon>Fungi</taxon>
        <taxon>Dikarya</taxon>
        <taxon>Ascomycota</taxon>
        <taxon>Saccharomycotina</taxon>
        <taxon>Saccharomycetes</taxon>
        <taxon>Saccharomycetales</taxon>
        <taxon>Saccharomycetaceae</taxon>
        <taxon>Kluyveromyces</taxon>
    </lineage>
</organism>
<evidence type="ECO:0000313" key="4">
    <source>
        <dbReference type="Proteomes" id="UP000031516"/>
    </source>
</evidence>
<dbReference type="AlphaFoldDB" id="A0A0A8L0R0"/>
<keyword evidence="4" id="KW-1185">Reference proteome</keyword>
<feature type="compositionally biased region" description="Gly residues" evidence="1">
    <location>
        <begin position="155"/>
        <end position="170"/>
    </location>
</feature>
<evidence type="ECO:0000313" key="3">
    <source>
        <dbReference type="EMBL" id="CDO91754.1"/>
    </source>
</evidence>
<feature type="region of interest" description="Disordered" evidence="1">
    <location>
        <begin position="144"/>
        <end position="200"/>
    </location>
</feature>
<feature type="transmembrane region" description="Helical" evidence="2">
    <location>
        <begin position="16"/>
        <end position="34"/>
    </location>
</feature>
<dbReference type="EMBL" id="CCBQ010000004">
    <property type="protein sequence ID" value="CDO91754.1"/>
    <property type="molecule type" value="Genomic_DNA"/>
</dbReference>
<keyword evidence="2" id="KW-1133">Transmembrane helix</keyword>
<dbReference type="Proteomes" id="UP000031516">
    <property type="component" value="Unassembled WGS sequence"/>
</dbReference>
<proteinExistence type="predicted"/>
<keyword evidence="2" id="KW-0812">Transmembrane</keyword>
<protein>
    <submittedName>
        <fullName evidence="3">WGS project CCBQ000000000 data, contig 00107</fullName>
    </submittedName>
</protein>
<gene>
    <name evidence="3" type="ORF">KLDO_g87</name>
</gene>
<feature type="compositionally biased region" description="Basic and acidic residues" evidence="1">
    <location>
        <begin position="176"/>
        <end position="198"/>
    </location>
</feature>
<comment type="caution">
    <text evidence="3">The sequence shown here is derived from an EMBL/GenBank/DDBJ whole genome shotgun (WGS) entry which is preliminary data.</text>
</comment>
<keyword evidence="2" id="KW-0472">Membrane</keyword>
<accession>A0A0A8L0R0</accession>
<dbReference type="PANTHER" id="PTHR35204">
    <property type="entry name" value="YALI0A21131P"/>
    <property type="match status" value="1"/>
</dbReference>
<dbReference type="OrthoDB" id="10261782at2759"/>
<evidence type="ECO:0000256" key="1">
    <source>
        <dbReference type="SAM" id="MobiDB-lite"/>
    </source>
</evidence>